<dbReference type="RefSeq" id="WP_192774341.1">
    <property type="nucleotide sequence ID" value="NZ_BAAASY010000017.1"/>
</dbReference>
<sequence length="150" mass="16117">MTGDFLEPYLLAAGEGEPAATPQRTGMAIKASSELTGGAIGMLESADPPGFSTVLHTHEVAELWYILDGHYDYHVAGRWLSAEAGAVVFVPPRCPHGLRVGPSGGRKLTIFVPGGTEGLFREIHRRAEVGELTDETMRALARCSWTAPWS</sequence>
<dbReference type="Pfam" id="PF07883">
    <property type="entry name" value="Cupin_2"/>
    <property type="match status" value="1"/>
</dbReference>
<dbReference type="Gene3D" id="2.60.120.10">
    <property type="entry name" value="Jelly Rolls"/>
    <property type="match status" value="1"/>
</dbReference>
<dbReference type="InterPro" id="IPR014710">
    <property type="entry name" value="RmlC-like_jellyroll"/>
</dbReference>
<accession>A0ABR9KB18</accession>
<dbReference type="PANTHER" id="PTHR36440">
    <property type="entry name" value="PUTATIVE (AFU_ORTHOLOGUE AFUA_8G07350)-RELATED"/>
    <property type="match status" value="1"/>
</dbReference>
<comment type="caution">
    <text evidence="2">The sequence shown here is derived from an EMBL/GenBank/DDBJ whole genome shotgun (WGS) entry which is preliminary data.</text>
</comment>
<evidence type="ECO:0000313" key="2">
    <source>
        <dbReference type="EMBL" id="MBE1559001.1"/>
    </source>
</evidence>
<reference evidence="2 3" key="1">
    <citation type="submission" date="2020-10" db="EMBL/GenBank/DDBJ databases">
        <title>Sequencing the genomes of 1000 actinobacteria strains.</title>
        <authorList>
            <person name="Klenk H.-P."/>
        </authorList>
    </citation>
    <scope>NUCLEOTIDE SEQUENCE [LARGE SCALE GENOMIC DNA]</scope>
    <source>
        <strain evidence="2 3">DSM 43748</strain>
    </source>
</reference>
<proteinExistence type="predicted"/>
<dbReference type="Proteomes" id="UP000661607">
    <property type="component" value="Unassembled WGS sequence"/>
</dbReference>
<dbReference type="PANTHER" id="PTHR36440:SF1">
    <property type="entry name" value="PUTATIVE (AFU_ORTHOLOGUE AFUA_8G07350)-RELATED"/>
    <property type="match status" value="1"/>
</dbReference>
<feature type="domain" description="Cupin type-2" evidence="1">
    <location>
        <begin position="48"/>
        <end position="99"/>
    </location>
</feature>
<gene>
    <name evidence="2" type="ORF">H4W81_001780</name>
</gene>
<evidence type="ECO:0000313" key="3">
    <source>
        <dbReference type="Proteomes" id="UP000661607"/>
    </source>
</evidence>
<dbReference type="EMBL" id="JADBEF010000001">
    <property type="protein sequence ID" value="MBE1559001.1"/>
    <property type="molecule type" value="Genomic_DNA"/>
</dbReference>
<dbReference type="InterPro" id="IPR013096">
    <property type="entry name" value="Cupin_2"/>
</dbReference>
<organism evidence="2 3">
    <name type="scientific">Nonomuraea africana</name>
    <dbReference type="NCBI Taxonomy" id="46171"/>
    <lineage>
        <taxon>Bacteria</taxon>
        <taxon>Bacillati</taxon>
        <taxon>Actinomycetota</taxon>
        <taxon>Actinomycetes</taxon>
        <taxon>Streptosporangiales</taxon>
        <taxon>Streptosporangiaceae</taxon>
        <taxon>Nonomuraea</taxon>
    </lineage>
</organism>
<evidence type="ECO:0000259" key="1">
    <source>
        <dbReference type="Pfam" id="PF07883"/>
    </source>
</evidence>
<name>A0ABR9KB18_9ACTN</name>
<dbReference type="SUPFAM" id="SSF51182">
    <property type="entry name" value="RmlC-like cupins"/>
    <property type="match status" value="1"/>
</dbReference>
<dbReference type="InterPro" id="IPR011051">
    <property type="entry name" value="RmlC_Cupin_sf"/>
</dbReference>
<protein>
    <submittedName>
        <fullName evidence="2">Quercetin dioxygenase-like cupin family protein</fullName>
    </submittedName>
</protein>
<dbReference type="InterPro" id="IPR053146">
    <property type="entry name" value="QDO-like"/>
</dbReference>
<keyword evidence="3" id="KW-1185">Reference proteome</keyword>